<dbReference type="PIRSF" id="PIRSF020680">
    <property type="entry name" value="PhnH"/>
    <property type="match status" value="1"/>
</dbReference>
<accession>A0A3E2VY03</accession>
<protein>
    <submittedName>
        <fullName evidence="1">Phosphonate C-P lyase system protein PhnH</fullName>
    </submittedName>
</protein>
<evidence type="ECO:0000313" key="1">
    <source>
        <dbReference type="EMBL" id="RGC16310.1"/>
    </source>
</evidence>
<gene>
    <name evidence="1" type="primary">phnH</name>
    <name evidence="1" type="ORF">DXA38_08275</name>
</gene>
<name>A0A3E2VY03_CLOIN</name>
<dbReference type="Pfam" id="PF05845">
    <property type="entry name" value="PhnH"/>
    <property type="match status" value="1"/>
</dbReference>
<dbReference type="NCBIfam" id="TIGR03292">
    <property type="entry name" value="PhnH_redo"/>
    <property type="match status" value="1"/>
</dbReference>
<dbReference type="InterPro" id="IPR008772">
    <property type="entry name" value="Phosphonate_metab_PhnH"/>
</dbReference>
<dbReference type="InterPro" id="IPR038058">
    <property type="entry name" value="PhnH-like_sp"/>
</dbReference>
<dbReference type="RefSeq" id="WP_117442772.1">
    <property type="nucleotide sequence ID" value="NZ_JAJFEN010000026.1"/>
</dbReference>
<dbReference type="GO" id="GO:0019634">
    <property type="term" value="P:organic phosphonate metabolic process"/>
    <property type="evidence" value="ECO:0007669"/>
    <property type="project" value="InterPro"/>
</dbReference>
<reference evidence="1 2" key="1">
    <citation type="submission" date="2018-08" db="EMBL/GenBank/DDBJ databases">
        <title>A genome reference for cultivated species of the human gut microbiota.</title>
        <authorList>
            <person name="Zou Y."/>
            <person name="Xue W."/>
            <person name="Luo G."/>
        </authorList>
    </citation>
    <scope>NUCLEOTIDE SEQUENCE [LARGE SCALE GENOMIC DNA]</scope>
    <source>
        <strain evidence="1 2">OF01-2LB</strain>
    </source>
</reference>
<organism evidence="1 2">
    <name type="scientific">Clostridium innocuum</name>
    <dbReference type="NCBI Taxonomy" id="1522"/>
    <lineage>
        <taxon>Bacteria</taxon>
        <taxon>Bacillati</taxon>
        <taxon>Bacillota</taxon>
        <taxon>Clostridia</taxon>
        <taxon>Eubacteriales</taxon>
        <taxon>Clostridiaceae</taxon>
        <taxon>Clostridium</taxon>
    </lineage>
</organism>
<dbReference type="Proteomes" id="UP000260025">
    <property type="component" value="Unassembled WGS sequence"/>
</dbReference>
<dbReference type="EMBL" id="QVEV01000009">
    <property type="protein sequence ID" value="RGC16310.1"/>
    <property type="molecule type" value="Genomic_DNA"/>
</dbReference>
<dbReference type="SUPFAM" id="SSF159709">
    <property type="entry name" value="PhnH-like"/>
    <property type="match status" value="1"/>
</dbReference>
<dbReference type="Gene3D" id="3.40.50.11310">
    <property type="entry name" value="Bacterial phosphonate metabolism protein PhnH"/>
    <property type="match status" value="1"/>
</dbReference>
<dbReference type="GO" id="GO:0016829">
    <property type="term" value="F:lyase activity"/>
    <property type="evidence" value="ECO:0007669"/>
    <property type="project" value="UniProtKB-KW"/>
</dbReference>
<dbReference type="AlphaFoldDB" id="A0A3E2VY03"/>
<proteinExistence type="predicted"/>
<evidence type="ECO:0000313" key="2">
    <source>
        <dbReference type="Proteomes" id="UP000260025"/>
    </source>
</evidence>
<dbReference type="OrthoDB" id="154477at2"/>
<sequence>MNFDMVFDIQHAYRQVVHAFAYPGEIVSLKQEADKLEVPLNCSPATSVLLYMLLDADTSFHAVGEEQLTDSIARLTYCRSCTLETAAHVIVTKAHRDQLCETMRRVNIGTLEDPHLGATLLVECDSLKEGGELVLHGPGILYTHTIASLLDGDWVEVRSLVNEEFPLGFDMLLIDADANCMALPRTTQVERG</sequence>
<keyword evidence="1" id="KW-0456">Lyase</keyword>
<comment type="caution">
    <text evidence="1">The sequence shown here is derived from an EMBL/GenBank/DDBJ whole genome shotgun (WGS) entry which is preliminary data.</text>
</comment>